<accession>A0A172XSH1</accession>
<organism evidence="1 2">
    <name type="scientific">Chryseobacterium glaciei</name>
    <dbReference type="NCBI Taxonomy" id="1685010"/>
    <lineage>
        <taxon>Bacteria</taxon>
        <taxon>Pseudomonadati</taxon>
        <taxon>Bacteroidota</taxon>
        <taxon>Flavobacteriia</taxon>
        <taxon>Flavobacteriales</taxon>
        <taxon>Weeksellaceae</taxon>
        <taxon>Chryseobacterium group</taxon>
        <taxon>Chryseobacterium</taxon>
    </lineage>
</organism>
<evidence type="ECO:0000313" key="1">
    <source>
        <dbReference type="EMBL" id="ANF49953.1"/>
    </source>
</evidence>
<reference evidence="1 2" key="1">
    <citation type="submission" date="2016-04" db="EMBL/GenBank/DDBJ databases">
        <title>Complete Genome Sequence of Chryseobacterium sp. IHBB 10212.</title>
        <authorList>
            <person name="Pal M."/>
            <person name="Swarnkar M.K."/>
            <person name="Kaushal K."/>
            <person name="Chhibber S."/>
            <person name="Singh A.K."/>
            <person name="Gulati A."/>
        </authorList>
    </citation>
    <scope>NUCLEOTIDE SEQUENCE [LARGE SCALE GENOMIC DNA]</scope>
    <source>
        <strain evidence="1 2">IHBB 10212</strain>
    </source>
</reference>
<sequence>MKGGGGGSHSYTREIQNSTKGISSASGEINCKDIQFDTDLKNIQPITKTLKVGDILSIEKNDLGLVVALYNGKLCGMLDSLAVSSLIKCIDAGFIYKGSVVELQSTNCKVKVRHYTP</sequence>
<dbReference type="KEGG" id="chh:A0O34_05170"/>
<gene>
    <name evidence="1" type="ORF">A0O34_05170</name>
</gene>
<dbReference type="EMBL" id="CP015199">
    <property type="protein sequence ID" value="ANF49953.1"/>
    <property type="molecule type" value="Genomic_DNA"/>
</dbReference>
<keyword evidence="2" id="KW-1185">Reference proteome</keyword>
<protein>
    <submittedName>
        <fullName evidence="1">Uncharacterized protein</fullName>
    </submittedName>
</protein>
<evidence type="ECO:0000313" key="2">
    <source>
        <dbReference type="Proteomes" id="UP000077824"/>
    </source>
</evidence>
<dbReference type="Proteomes" id="UP000077824">
    <property type="component" value="Chromosome"/>
</dbReference>
<dbReference type="STRING" id="1685010.A0O34_05170"/>
<name>A0A172XSH1_9FLAO</name>
<dbReference type="AlphaFoldDB" id="A0A172XSH1"/>
<proteinExistence type="predicted"/>
<dbReference type="RefSeq" id="WP_066752095.1">
    <property type="nucleotide sequence ID" value="NZ_CP015199.1"/>
</dbReference>